<dbReference type="AlphaFoldDB" id="A0A2N8KV95"/>
<feature type="coiled-coil region" evidence="1">
    <location>
        <begin position="110"/>
        <end position="137"/>
    </location>
</feature>
<evidence type="ECO:0000256" key="1">
    <source>
        <dbReference type="SAM" id="Coils"/>
    </source>
</evidence>
<accession>A0A2N8KV95</accession>
<proteinExistence type="predicted"/>
<protein>
    <recommendedName>
        <fullName evidence="4">Rha family transcriptional regulator</fullName>
    </recommendedName>
</protein>
<keyword evidence="3" id="KW-1185">Reference proteome</keyword>
<gene>
    <name evidence="2" type="ORF">C1O66_07415</name>
</gene>
<dbReference type="Proteomes" id="UP000235916">
    <property type="component" value="Unassembled WGS sequence"/>
</dbReference>
<reference evidence="2 3" key="1">
    <citation type="submission" date="2018-01" db="EMBL/GenBank/DDBJ databases">
        <title>Draft genome sequence of Paucibacter aquatile CR182 isolated from freshwater of the Nakdong River.</title>
        <authorList>
            <person name="Choi A."/>
            <person name="Chung E.J."/>
        </authorList>
    </citation>
    <scope>NUCLEOTIDE SEQUENCE [LARGE SCALE GENOMIC DNA]</scope>
    <source>
        <strain evidence="2 3">CR182</strain>
    </source>
</reference>
<name>A0A2N8KV95_9BURK</name>
<sequence>MLRAAFHTVEEHSRGAKALAAAMGVQHKTLLNKVNPNQTSHHLSLQETLRLMQVTKDTRVMDALAEVLGGQFICSPDVGQGDPKLMQDLAEMTMRFGELMREVANDIADTEISNSELARIEKEADQLRSALHRLLVDLRSMNLRQRKCEGLEVL</sequence>
<keyword evidence="1" id="KW-0175">Coiled coil</keyword>
<evidence type="ECO:0000313" key="2">
    <source>
        <dbReference type="EMBL" id="PND37373.1"/>
    </source>
</evidence>
<evidence type="ECO:0000313" key="3">
    <source>
        <dbReference type="Proteomes" id="UP000235916"/>
    </source>
</evidence>
<dbReference type="Pfam" id="PF06892">
    <property type="entry name" value="Phage_CP76"/>
    <property type="match status" value="1"/>
</dbReference>
<comment type="caution">
    <text evidence="2">The sequence shown here is derived from an EMBL/GenBank/DDBJ whole genome shotgun (WGS) entry which is preliminary data.</text>
</comment>
<dbReference type="GO" id="GO:0003677">
    <property type="term" value="F:DNA binding"/>
    <property type="evidence" value="ECO:0007669"/>
    <property type="project" value="InterPro"/>
</dbReference>
<dbReference type="InterPro" id="IPR009679">
    <property type="entry name" value="Phage_186_CII-like"/>
</dbReference>
<dbReference type="EMBL" id="POSP01000003">
    <property type="protein sequence ID" value="PND37373.1"/>
    <property type="molecule type" value="Genomic_DNA"/>
</dbReference>
<organism evidence="2 3">
    <name type="scientific">Kinneretia aquatilis</name>
    <dbReference type="NCBI Taxonomy" id="2070761"/>
    <lineage>
        <taxon>Bacteria</taxon>
        <taxon>Pseudomonadati</taxon>
        <taxon>Pseudomonadota</taxon>
        <taxon>Betaproteobacteria</taxon>
        <taxon>Burkholderiales</taxon>
        <taxon>Sphaerotilaceae</taxon>
        <taxon>Roseateles</taxon>
    </lineage>
</organism>
<evidence type="ECO:0008006" key="4">
    <source>
        <dbReference type="Google" id="ProtNLM"/>
    </source>
</evidence>